<dbReference type="Gene3D" id="1.10.10.10">
    <property type="entry name" value="Winged helix-like DNA-binding domain superfamily/Winged helix DNA-binding domain"/>
    <property type="match status" value="1"/>
</dbReference>
<dbReference type="Pfam" id="PF08281">
    <property type="entry name" value="Sigma70_r4_2"/>
    <property type="match status" value="1"/>
</dbReference>
<dbReference type="EMBL" id="JBHSEF010000022">
    <property type="protein sequence ID" value="MFC4355062.1"/>
    <property type="molecule type" value="Genomic_DNA"/>
</dbReference>
<evidence type="ECO:0000256" key="3">
    <source>
        <dbReference type="ARBA" id="ARBA00023082"/>
    </source>
</evidence>
<evidence type="ECO:0000259" key="6">
    <source>
        <dbReference type="Pfam" id="PF08281"/>
    </source>
</evidence>
<dbReference type="InterPro" id="IPR014284">
    <property type="entry name" value="RNA_pol_sigma-70_dom"/>
</dbReference>
<dbReference type="RefSeq" id="WP_378141394.1">
    <property type="nucleotide sequence ID" value="NZ_JBHSEF010000022.1"/>
</dbReference>
<evidence type="ECO:0000256" key="4">
    <source>
        <dbReference type="ARBA" id="ARBA00023163"/>
    </source>
</evidence>
<accession>A0ABV8UW78</accession>
<sequence>MTIELIQAAQKGDLIAYEQLIYTHRGTVERFAYQCGASWQDVPDISQEVFIRLYRFLHQFKQDRFTTWLYKVTLNTTRDHYRKETQFTIKEKRFGEQGMLPNIGAEATVLDLEEDQELHRMIQRLDEKYRVPLVLYYFQECSYTEIADILSVTLATVKIRIHRAKDLLRTAYEEQEATHYE</sequence>
<dbReference type="InterPro" id="IPR013324">
    <property type="entry name" value="RNA_pol_sigma_r3/r4-like"/>
</dbReference>
<organism evidence="7 8">
    <name type="scientific">Chryseomicrobium palamuruense</name>
    <dbReference type="NCBI Taxonomy" id="682973"/>
    <lineage>
        <taxon>Bacteria</taxon>
        <taxon>Bacillati</taxon>
        <taxon>Bacillota</taxon>
        <taxon>Bacilli</taxon>
        <taxon>Bacillales</taxon>
        <taxon>Caryophanaceae</taxon>
        <taxon>Chryseomicrobium</taxon>
    </lineage>
</organism>
<evidence type="ECO:0000259" key="5">
    <source>
        <dbReference type="Pfam" id="PF04542"/>
    </source>
</evidence>
<keyword evidence="4" id="KW-0804">Transcription</keyword>
<gene>
    <name evidence="7" type="ORF">ACFO0S_08390</name>
</gene>
<dbReference type="SUPFAM" id="SSF88659">
    <property type="entry name" value="Sigma3 and sigma4 domains of RNA polymerase sigma factors"/>
    <property type="match status" value="1"/>
</dbReference>
<dbReference type="InterPro" id="IPR013325">
    <property type="entry name" value="RNA_pol_sigma_r2"/>
</dbReference>
<dbReference type="InterPro" id="IPR007627">
    <property type="entry name" value="RNA_pol_sigma70_r2"/>
</dbReference>
<evidence type="ECO:0000256" key="1">
    <source>
        <dbReference type="ARBA" id="ARBA00010641"/>
    </source>
</evidence>
<dbReference type="InterPro" id="IPR036388">
    <property type="entry name" value="WH-like_DNA-bd_sf"/>
</dbReference>
<evidence type="ECO:0000313" key="8">
    <source>
        <dbReference type="Proteomes" id="UP001595733"/>
    </source>
</evidence>
<keyword evidence="2" id="KW-0805">Transcription regulation</keyword>
<dbReference type="InterPro" id="IPR013249">
    <property type="entry name" value="RNA_pol_sigma70_r4_t2"/>
</dbReference>
<evidence type="ECO:0000313" key="7">
    <source>
        <dbReference type="EMBL" id="MFC4355062.1"/>
    </source>
</evidence>
<proteinExistence type="inferred from homology"/>
<feature type="domain" description="RNA polymerase sigma-70 region 2" evidence="5">
    <location>
        <begin position="22"/>
        <end position="85"/>
    </location>
</feature>
<keyword evidence="3" id="KW-0731">Sigma factor</keyword>
<reference evidence="8" key="1">
    <citation type="journal article" date="2019" name="Int. J. Syst. Evol. Microbiol.">
        <title>The Global Catalogue of Microorganisms (GCM) 10K type strain sequencing project: providing services to taxonomists for standard genome sequencing and annotation.</title>
        <authorList>
            <consortium name="The Broad Institute Genomics Platform"/>
            <consortium name="The Broad Institute Genome Sequencing Center for Infectious Disease"/>
            <person name="Wu L."/>
            <person name="Ma J."/>
        </authorList>
    </citation>
    <scope>NUCLEOTIDE SEQUENCE [LARGE SCALE GENOMIC DNA]</scope>
    <source>
        <strain evidence="8">CCUG 50353</strain>
    </source>
</reference>
<dbReference type="NCBIfam" id="TIGR02937">
    <property type="entry name" value="sigma70-ECF"/>
    <property type="match status" value="1"/>
</dbReference>
<dbReference type="PANTHER" id="PTHR43133">
    <property type="entry name" value="RNA POLYMERASE ECF-TYPE SIGMA FACTO"/>
    <property type="match status" value="1"/>
</dbReference>
<protein>
    <submittedName>
        <fullName evidence="7">RNA polymerase sigma factor</fullName>
    </submittedName>
</protein>
<keyword evidence="8" id="KW-1185">Reference proteome</keyword>
<name>A0ABV8UW78_9BACL</name>
<dbReference type="Proteomes" id="UP001595733">
    <property type="component" value="Unassembled WGS sequence"/>
</dbReference>
<dbReference type="SUPFAM" id="SSF88946">
    <property type="entry name" value="Sigma2 domain of RNA polymerase sigma factors"/>
    <property type="match status" value="1"/>
</dbReference>
<comment type="caution">
    <text evidence="7">The sequence shown here is derived from an EMBL/GenBank/DDBJ whole genome shotgun (WGS) entry which is preliminary data.</text>
</comment>
<dbReference type="CDD" id="cd06171">
    <property type="entry name" value="Sigma70_r4"/>
    <property type="match status" value="1"/>
</dbReference>
<comment type="similarity">
    <text evidence="1">Belongs to the sigma-70 factor family. ECF subfamily.</text>
</comment>
<dbReference type="Pfam" id="PF04542">
    <property type="entry name" value="Sigma70_r2"/>
    <property type="match status" value="1"/>
</dbReference>
<evidence type="ECO:0000256" key="2">
    <source>
        <dbReference type="ARBA" id="ARBA00023015"/>
    </source>
</evidence>
<dbReference type="InterPro" id="IPR039425">
    <property type="entry name" value="RNA_pol_sigma-70-like"/>
</dbReference>
<dbReference type="Gene3D" id="1.10.1740.10">
    <property type="match status" value="1"/>
</dbReference>
<feature type="domain" description="RNA polymerase sigma factor 70 region 4 type 2" evidence="6">
    <location>
        <begin position="116"/>
        <end position="166"/>
    </location>
</feature>
<dbReference type="PANTHER" id="PTHR43133:SF51">
    <property type="entry name" value="RNA POLYMERASE SIGMA FACTOR"/>
    <property type="match status" value="1"/>
</dbReference>